<name>A0A8Y8_IPOTF</name>
<dbReference type="AlphaFoldDB" id="A0A8Y8"/>
<sequence>MTQPRAWLCHWMCQNAVYTASIGMAKRYNKV</sequence>
<reference evidence="1" key="1">
    <citation type="journal article" date="2007" name="Sex. Plant Reprod.">
        <title>Physical size of the S locus region defined by genetic recombination and genome sequencing in Ipomoea trifida, Convolvulaceae.</title>
        <authorList>
            <person name="Rahman M.H."/>
            <person name="Tsuchiya T."/>
            <person name="Suwabe K."/>
            <person name="Kohori J."/>
            <person name="Tomita R.N."/>
            <person name="Kagaya Y."/>
            <person name="Kobayashi I."/>
            <person name="Kakeda K."/>
            <person name="Kowyama Y."/>
        </authorList>
    </citation>
    <scope>NUCLEOTIDE SEQUENCE</scope>
</reference>
<proteinExistence type="predicted"/>
<evidence type="ECO:0000313" key="1">
    <source>
        <dbReference type="EMBL" id="BAF36293.1"/>
    </source>
</evidence>
<organism evidence="1">
    <name type="scientific">Ipomoea trifida</name>
    <name type="common">Morning glory</name>
    <dbReference type="NCBI Taxonomy" id="35884"/>
    <lineage>
        <taxon>Eukaryota</taxon>
        <taxon>Viridiplantae</taxon>
        <taxon>Streptophyta</taxon>
        <taxon>Embryophyta</taxon>
        <taxon>Tracheophyta</taxon>
        <taxon>Spermatophyta</taxon>
        <taxon>Magnoliopsida</taxon>
        <taxon>eudicotyledons</taxon>
        <taxon>Gunneridae</taxon>
        <taxon>Pentapetalae</taxon>
        <taxon>asterids</taxon>
        <taxon>lamiids</taxon>
        <taxon>Solanales</taxon>
        <taxon>Convolvulaceae</taxon>
        <taxon>Ipomoeeae</taxon>
        <taxon>Ipomoea</taxon>
    </lineage>
</organism>
<protein>
    <submittedName>
        <fullName evidence="1">Uncharacterized protein</fullName>
    </submittedName>
</protein>
<dbReference type="EMBL" id="AB263748">
    <property type="protein sequence ID" value="BAF36293.1"/>
    <property type="molecule type" value="Genomic_DNA"/>
</dbReference>
<accession>A0A8Y8</accession>